<dbReference type="RefSeq" id="XP_033456890.1">
    <property type="nucleotide sequence ID" value="XM_033608542.1"/>
</dbReference>
<feature type="region of interest" description="Disordered" evidence="1">
    <location>
        <begin position="45"/>
        <end position="100"/>
    </location>
</feature>
<accession>A0A6J3LX21</accession>
<feature type="compositionally biased region" description="Basic and acidic residues" evidence="1">
    <location>
        <begin position="76"/>
        <end position="100"/>
    </location>
</feature>
<reference evidence="3" key="3">
    <citation type="submission" date="2025-08" db="UniProtKB">
        <authorList>
            <consortium name="RefSeq"/>
        </authorList>
    </citation>
    <scope>IDENTIFICATION</scope>
    <source>
        <strain evidence="3">CBS 342.82</strain>
    </source>
</reference>
<protein>
    <submittedName>
        <fullName evidence="3">Uncharacterized protein</fullName>
    </submittedName>
</protein>
<feature type="compositionally biased region" description="Polar residues" evidence="1">
    <location>
        <begin position="45"/>
        <end position="56"/>
    </location>
</feature>
<evidence type="ECO:0000256" key="1">
    <source>
        <dbReference type="SAM" id="MobiDB-lite"/>
    </source>
</evidence>
<gene>
    <name evidence="3" type="ORF">K489DRAFT_433973</name>
</gene>
<sequence>MVLQPRGQKIHSIQGAVPTMSEASGSTQQTQCNGLWQPKIVLSSGDSKQSLTTQGSYGQGALWSGGKQQQSASKTTSDKHSQYAESHADAAHAKRNDPLH</sequence>
<dbReference type="AlphaFoldDB" id="A0A6J3LX21"/>
<dbReference type="GeneID" id="54366342"/>
<feature type="compositionally biased region" description="Polar residues" evidence="1">
    <location>
        <begin position="21"/>
        <end position="32"/>
    </location>
</feature>
<dbReference type="Proteomes" id="UP000504637">
    <property type="component" value="Unplaced"/>
</dbReference>
<evidence type="ECO:0000313" key="3">
    <source>
        <dbReference type="RefSeq" id="XP_033456890.1"/>
    </source>
</evidence>
<proteinExistence type="predicted"/>
<organism evidence="3">
    <name type="scientific">Dissoconium aciculare CBS 342.82</name>
    <dbReference type="NCBI Taxonomy" id="1314786"/>
    <lineage>
        <taxon>Eukaryota</taxon>
        <taxon>Fungi</taxon>
        <taxon>Dikarya</taxon>
        <taxon>Ascomycota</taxon>
        <taxon>Pezizomycotina</taxon>
        <taxon>Dothideomycetes</taxon>
        <taxon>Dothideomycetidae</taxon>
        <taxon>Mycosphaerellales</taxon>
        <taxon>Dissoconiaceae</taxon>
        <taxon>Dissoconium</taxon>
    </lineage>
</organism>
<feature type="compositionally biased region" description="Polar residues" evidence="1">
    <location>
        <begin position="66"/>
        <end position="75"/>
    </location>
</feature>
<reference evidence="3" key="2">
    <citation type="submission" date="2020-04" db="EMBL/GenBank/DDBJ databases">
        <authorList>
            <consortium name="NCBI Genome Project"/>
        </authorList>
    </citation>
    <scope>NUCLEOTIDE SEQUENCE</scope>
    <source>
        <strain evidence="3">CBS 342.82</strain>
    </source>
</reference>
<feature type="region of interest" description="Disordered" evidence="1">
    <location>
        <begin position="1"/>
        <end position="32"/>
    </location>
</feature>
<keyword evidence="2" id="KW-1185">Reference proteome</keyword>
<evidence type="ECO:0000313" key="2">
    <source>
        <dbReference type="Proteomes" id="UP000504637"/>
    </source>
</evidence>
<name>A0A6J3LX21_9PEZI</name>
<reference evidence="3" key="1">
    <citation type="submission" date="2020-01" db="EMBL/GenBank/DDBJ databases">
        <authorList>
            <consortium name="DOE Joint Genome Institute"/>
            <person name="Haridas S."/>
            <person name="Albert R."/>
            <person name="Binder M."/>
            <person name="Bloem J."/>
            <person name="Labutti K."/>
            <person name="Salamov A."/>
            <person name="Andreopoulos B."/>
            <person name="Baker S.E."/>
            <person name="Barry K."/>
            <person name="Bills G."/>
            <person name="Bluhm B.H."/>
            <person name="Cannon C."/>
            <person name="Castanera R."/>
            <person name="Culley D.E."/>
            <person name="Daum C."/>
            <person name="Ezra D."/>
            <person name="Gonzalez J.B."/>
            <person name="Henrissat B."/>
            <person name="Kuo A."/>
            <person name="Liang C."/>
            <person name="Lipzen A."/>
            <person name="Lutzoni F."/>
            <person name="Magnuson J."/>
            <person name="Mondo S."/>
            <person name="Nolan M."/>
            <person name="Ohm R."/>
            <person name="Pangilinan J."/>
            <person name="Park H.-J."/>
            <person name="Ramirez L."/>
            <person name="Alfaro M."/>
            <person name="Sun H."/>
            <person name="Tritt A."/>
            <person name="Yoshinaga Y."/>
            <person name="Zwiers L.-H."/>
            <person name="Turgeon B.G."/>
            <person name="Goodwin S.B."/>
            <person name="Spatafora J.W."/>
            <person name="Crous P.W."/>
            <person name="Grigoriev I.V."/>
        </authorList>
    </citation>
    <scope>NUCLEOTIDE SEQUENCE</scope>
    <source>
        <strain evidence="3">CBS 342.82</strain>
    </source>
</reference>